<evidence type="ECO:0000256" key="11">
    <source>
        <dbReference type="RuleBase" id="RU361173"/>
    </source>
</evidence>
<keyword evidence="7" id="KW-0479">Metal-binding</keyword>
<feature type="domain" description="Pectate lyase" evidence="13">
    <location>
        <begin position="59"/>
        <end position="271"/>
    </location>
</feature>
<organism evidence="14 15">
    <name type="scientific">Cadophora malorum</name>
    <dbReference type="NCBI Taxonomy" id="108018"/>
    <lineage>
        <taxon>Eukaryota</taxon>
        <taxon>Fungi</taxon>
        <taxon>Dikarya</taxon>
        <taxon>Ascomycota</taxon>
        <taxon>Pezizomycotina</taxon>
        <taxon>Leotiomycetes</taxon>
        <taxon>Helotiales</taxon>
        <taxon>Ploettnerulaceae</taxon>
        <taxon>Cadophora</taxon>
    </lineage>
</organism>
<dbReference type="InterPro" id="IPR011050">
    <property type="entry name" value="Pectin_lyase_fold/virulence"/>
</dbReference>
<feature type="chain" id="PRO_5034335404" description="pectate lyase" evidence="12">
    <location>
        <begin position="20"/>
        <end position="334"/>
    </location>
</feature>
<comment type="subcellular location">
    <subcellularLocation>
        <location evidence="3 11">Secreted</location>
    </subcellularLocation>
</comment>
<comment type="caution">
    <text evidence="14">The sequence shown here is derived from an EMBL/GenBank/DDBJ whole genome shotgun (WGS) entry which is preliminary data.</text>
</comment>
<keyword evidence="11" id="KW-0119">Carbohydrate metabolism</keyword>
<dbReference type="PANTHER" id="PTHR31683:SF18">
    <property type="entry name" value="PECTATE LYASE 21-RELATED"/>
    <property type="match status" value="1"/>
</dbReference>
<evidence type="ECO:0000256" key="9">
    <source>
        <dbReference type="ARBA" id="ARBA00022837"/>
    </source>
</evidence>
<keyword evidence="10 11" id="KW-0456">Lyase</keyword>
<feature type="signal peptide" evidence="12">
    <location>
        <begin position="1"/>
        <end position="19"/>
    </location>
</feature>
<dbReference type="OrthoDB" id="1637350at2759"/>
<evidence type="ECO:0000313" key="14">
    <source>
        <dbReference type="EMBL" id="KAG4417858.1"/>
    </source>
</evidence>
<dbReference type="FunFam" id="2.160.20.10:FF:000036">
    <property type="entry name" value="Pectate lyase A"/>
    <property type="match status" value="1"/>
</dbReference>
<evidence type="ECO:0000256" key="12">
    <source>
        <dbReference type="SAM" id="SignalP"/>
    </source>
</evidence>
<dbReference type="PANTHER" id="PTHR31683">
    <property type="entry name" value="PECTATE LYASE 18-RELATED"/>
    <property type="match status" value="1"/>
</dbReference>
<evidence type="ECO:0000256" key="4">
    <source>
        <dbReference type="ARBA" id="ARBA00010980"/>
    </source>
</evidence>
<keyword evidence="11" id="KW-0624">Polysaccharide degradation</keyword>
<evidence type="ECO:0000256" key="6">
    <source>
        <dbReference type="ARBA" id="ARBA00022525"/>
    </source>
</evidence>
<dbReference type="EMBL" id="JAFJYH010000143">
    <property type="protein sequence ID" value="KAG4417858.1"/>
    <property type="molecule type" value="Genomic_DNA"/>
</dbReference>
<name>A0A8H7TFH2_9HELO</name>
<accession>A0A8H7TFH2</accession>
<comment type="cofactor">
    <cofactor evidence="2">
        <name>Ca(2+)</name>
        <dbReference type="ChEBI" id="CHEBI:29108"/>
    </cofactor>
</comment>
<comment type="similarity">
    <text evidence="4 11">Belongs to the polysaccharide lyase 1 family.</text>
</comment>
<dbReference type="InterPro" id="IPR045032">
    <property type="entry name" value="PEL"/>
</dbReference>
<evidence type="ECO:0000256" key="5">
    <source>
        <dbReference type="ARBA" id="ARBA00012272"/>
    </source>
</evidence>
<dbReference type="SUPFAM" id="SSF51126">
    <property type="entry name" value="Pectin lyase-like"/>
    <property type="match status" value="1"/>
</dbReference>
<reference evidence="14" key="1">
    <citation type="submission" date="2021-02" db="EMBL/GenBank/DDBJ databases">
        <title>Genome sequence Cadophora malorum strain M34.</title>
        <authorList>
            <person name="Stefanovic E."/>
            <person name="Vu D."/>
            <person name="Scully C."/>
            <person name="Dijksterhuis J."/>
            <person name="Roader J."/>
            <person name="Houbraken J."/>
        </authorList>
    </citation>
    <scope>NUCLEOTIDE SEQUENCE</scope>
    <source>
        <strain evidence="14">M34</strain>
    </source>
</reference>
<sequence length="334" mass="35103">MRFSVIYLGLRLLAQLVSAAPYLPTNALASRSSVVKKAAYTDAANTGFATQNGGTTGGAGGAAITVTTVAELVAALKGDTAAIVVVPGTITGAENVRIGSNKTLIGLKGSKLIGIGLFVRQAKNVIIRNIVSEKVLAANGDGIGIQASSNVWVDHCDLSSDMDHGKDFYDGLMDVNHASEWVTISNTHLHNHYKASLVGHSDNNGAEDKGHLHVTQHNMYYSNIGSRMPSFRFGTGHIYNSYFENANTGIDTRDGAQILVQSNVWENVPQPLGAFYSDITGYANAFDNDFGIGNNSAPEGTLTETSMPYKFTLLGSGAVKAAVVGTAGATLDFA</sequence>
<evidence type="ECO:0000256" key="1">
    <source>
        <dbReference type="ARBA" id="ARBA00000695"/>
    </source>
</evidence>
<keyword evidence="8 12" id="KW-0732">Signal</keyword>
<dbReference type="Gene3D" id="2.160.20.10">
    <property type="entry name" value="Single-stranded right-handed beta-helix, Pectin lyase-like"/>
    <property type="match status" value="1"/>
</dbReference>
<keyword evidence="15" id="KW-1185">Reference proteome</keyword>
<evidence type="ECO:0000256" key="8">
    <source>
        <dbReference type="ARBA" id="ARBA00022729"/>
    </source>
</evidence>
<dbReference type="InterPro" id="IPR002022">
    <property type="entry name" value="Pec_lyase"/>
</dbReference>
<dbReference type="GO" id="GO:0046872">
    <property type="term" value="F:metal ion binding"/>
    <property type="evidence" value="ECO:0007669"/>
    <property type="project" value="UniProtKB-KW"/>
</dbReference>
<gene>
    <name evidence="14" type="ORF">IFR04_008995</name>
</gene>
<dbReference type="Pfam" id="PF00544">
    <property type="entry name" value="Pectate_lyase_4"/>
    <property type="match status" value="1"/>
</dbReference>
<evidence type="ECO:0000256" key="10">
    <source>
        <dbReference type="ARBA" id="ARBA00023239"/>
    </source>
</evidence>
<dbReference type="SMART" id="SM00656">
    <property type="entry name" value="Amb_all"/>
    <property type="match status" value="1"/>
</dbReference>
<comment type="catalytic activity">
    <reaction evidence="1">
        <text>Eliminative cleavage of (1-&gt;4)-alpha-D-galacturonan to give oligosaccharides with 4-deoxy-alpha-D-galact-4-enuronosyl groups at their non-reducing ends.</text>
        <dbReference type="EC" id="4.2.2.2"/>
    </reaction>
</comment>
<evidence type="ECO:0000256" key="3">
    <source>
        <dbReference type="ARBA" id="ARBA00004613"/>
    </source>
</evidence>
<evidence type="ECO:0000256" key="2">
    <source>
        <dbReference type="ARBA" id="ARBA00001913"/>
    </source>
</evidence>
<dbReference type="AlphaFoldDB" id="A0A8H7TFH2"/>
<dbReference type="GO" id="GO:0005576">
    <property type="term" value="C:extracellular region"/>
    <property type="evidence" value="ECO:0007669"/>
    <property type="project" value="UniProtKB-SubCell"/>
</dbReference>
<dbReference type="EC" id="4.2.2.2" evidence="5"/>
<proteinExistence type="inferred from homology"/>
<keyword evidence="9" id="KW-0106">Calcium</keyword>
<evidence type="ECO:0000259" key="13">
    <source>
        <dbReference type="SMART" id="SM00656"/>
    </source>
</evidence>
<dbReference type="GO" id="GO:0030570">
    <property type="term" value="F:pectate lyase activity"/>
    <property type="evidence" value="ECO:0007669"/>
    <property type="project" value="UniProtKB-EC"/>
</dbReference>
<dbReference type="InterPro" id="IPR012334">
    <property type="entry name" value="Pectin_lyas_fold"/>
</dbReference>
<dbReference type="GO" id="GO:0000272">
    <property type="term" value="P:polysaccharide catabolic process"/>
    <property type="evidence" value="ECO:0007669"/>
    <property type="project" value="UniProtKB-KW"/>
</dbReference>
<dbReference type="Proteomes" id="UP000664132">
    <property type="component" value="Unassembled WGS sequence"/>
</dbReference>
<keyword evidence="6 11" id="KW-0964">Secreted</keyword>
<evidence type="ECO:0000313" key="15">
    <source>
        <dbReference type="Proteomes" id="UP000664132"/>
    </source>
</evidence>
<evidence type="ECO:0000256" key="7">
    <source>
        <dbReference type="ARBA" id="ARBA00022723"/>
    </source>
</evidence>
<protein>
    <recommendedName>
        <fullName evidence="5">pectate lyase</fullName>
        <ecNumber evidence="5">4.2.2.2</ecNumber>
    </recommendedName>
</protein>